<dbReference type="GO" id="GO:0016705">
    <property type="term" value="F:oxidoreductase activity, acting on paired donors, with incorporation or reduction of molecular oxygen"/>
    <property type="evidence" value="ECO:0007669"/>
    <property type="project" value="InterPro"/>
</dbReference>
<evidence type="ECO:0000256" key="2">
    <source>
        <dbReference type="ARBA" id="ARBA00022617"/>
    </source>
</evidence>
<reference evidence="10 11" key="1">
    <citation type="journal article" date="2017" name="Chemistry">
        <title>Isolation, Biosynthesis and Chemical Modifications of Rubterolones A-F: Rare Tropolone Alkaloids from Actinomadura sp. 5-2.</title>
        <authorList>
            <person name="Guo H."/>
            <person name="Benndorf R."/>
            <person name="Leichnitz D."/>
            <person name="Klassen J.L."/>
            <person name="Vollmers J."/>
            <person name="Gorls H."/>
            <person name="Steinacker M."/>
            <person name="Weigel C."/>
            <person name="Dahse H.M."/>
            <person name="Kaster A.K."/>
            <person name="de Beer Z.W."/>
            <person name="Poulsen M."/>
            <person name="Beemelmanns C."/>
        </authorList>
    </citation>
    <scope>NUCLEOTIDE SEQUENCE [LARGE SCALE GENOMIC DNA]</scope>
    <source>
        <strain evidence="10 11">5-2</strain>
    </source>
</reference>
<dbReference type="EC" id="1.14.-.-" evidence="10"/>
<comment type="similarity">
    <text evidence="1 8">Belongs to the cytochrome P450 family.</text>
</comment>
<keyword evidence="6 8" id="KW-0503">Monooxygenase</keyword>
<dbReference type="GO" id="GO:0020037">
    <property type="term" value="F:heme binding"/>
    <property type="evidence" value="ECO:0007669"/>
    <property type="project" value="InterPro"/>
</dbReference>
<comment type="cofactor">
    <cofactor evidence="7">
        <name>heme</name>
        <dbReference type="ChEBI" id="CHEBI:30413"/>
    </cofactor>
</comment>
<dbReference type="CDD" id="cd11030">
    <property type="entry name" value="CYP105-like"/>
    <property type="match status" value="1"/>
</dbReference>
<keyword evidence="5 7" id="KW-0408">Iron</keyword>
<evidence type="ECO:0000256" key="8">
    <source>
        <dbReference type="RuleBase" id="RU000461"/>
    </source>
</evidence>
<keyword evidence="2 7" id="KW-0349">Heme</keyword>
<keyword evidence="4 8" id="KW-0560">Oxidoreductase</keyword>
<dbReference type="AlphaFoldDB" id="A0A2P4UR43"/>
<feature type="binding site" description="axial binding residue" evidence="7">
    <location>
        <position position="342"/>
    </location>
    <ligand>
        <name>heme</name>
        <dbReference type="ChEBI" id="CHEBI:30413"/>
    </ligand>
    <ligandPart>
        <name>Fe</name>
        <dbReference type="ChEBI" id="CHEBI:18248"/>
    </ligandPart>
</feature>
<evidence type="ECO:0000256" key="1">
    <source>
        <dbReference type="ARBA" id="ARBA00010617"/>
    </source>
</evidence>
<proteinExistence type="inferred from homology"/>
<dbReference type="SUPFAM" id="SSF48264">
    <property type="entry name" value="Cytochrome P450"/>
    <property type="match status" value="1"/>
</dbReference>
<evidence type="ECO:0000256" key="5">
    <source>
        <dbReference type="ARBA" id="ARBA00023004"/>
    </source>
</evidence>
<evidence type="ECO:0000256" key="6">
    <source>
        <dbReference type="ARBA" id="ARBA00023033"/>
    </source>
</evidence>
<accession>A0A2P4UR43</accession>
<dbReference type="InterPro" id="IPR036396">
    <property type="entry name" value="Cyt_P450_sf"/>
</dbReference>
<dbReference type="PRINTS" id="PR00463">
    <property type="entry name" value="EP450I"/>
</dbReference>
<gene>
    <name evidence="10" type="ORF">BTM25_19090</name>
</gene>
<comment type="caution">
    <text evidence="10">The sequence shown here is derived from an EMBL/GenBank/DDBJ whole genome shotgun (WGS) entry which is preliminary data.</text>
</comment>
<dbReference type="FunFam" id="1.10.630.10:FF:000018">
    <property type="entry name" value="Cytochrome P450 monooxygenase"/>
    <property type="match status" value="1"/>
</dbReference>
<evidence type="ECO:0000313" key="10">
    <source>
        <dbReference type="EMBL" id="POM27494.1"/>
    </source>
</evidence>
<evidence type="ECO:0000256" key="7">
    <source>
        <dbReference type="PIRSR" id="PIRSR602401-1"/>
    </source>
</evidence>
<dbReference type="PRINTS" id="PR00385">
    <property type="entry name" value="P450"/>
</dbReference>
<dbReference type="Gene3D" id="1.10.630.10">
    <property type="entry name" value="Cytochrome P450"/>
    <property type="match status" value="1"/>
</dbReference>
<dbReference type="PANTHER" id="PTHR46696">
    <property type="entry name" value="P450, PUTATIVE (EUROFUNG)-RELATED"/>
    <property type="match status" value="1"/>
</dbReference>
<dbReference type="PANTHER" id="PTHR46696:SF1">
    <property type="entry name" value="CYTOCHROME P450 YJIB-RELATED"/>
    <property type="match status" value="1"/>
</dbReference>
<keyword evidence="3 7" id="KW-0479">Metal-binding</keyword>
<evidence type="ECO:0000313" key="11">
    <source>
        <dbReference type="Proteomes" id="UP000242367"/>
    </source>
</evidence>
<feature type="compositionally biased region" description="Pro residues" evidence="9">
    <location>
        <begin position="1"/>
        <end position="11"/>
    </location>
</feature>
<dbReference type="InterPro" id="IPR001128">
    <property type="entry name" value="Cyt_P450"/>
</dbReference>
<evidence type="ECO:0000256" key="9">
    <source>
        <dbReference type="SAM" id="MobiDB-lite"/>
    </source>
</evidence>
<name>A0A2P4UR43_9ACTN</name>
<sequence>MTDTFTPPPYPQARTCPYDPPPGYRALPRDEPIVRVTLFDGRSAWLVPHYDDARTLLADPRLSSDRRHDGFPLLSRRFEALRRRPPSLIALDPPDHGARRRPLIADFTVRRVTGMRAEIEEIVAEFLDRMLAAGPPADLVEDFALPVPSMVICRLLGVPYADHAFFQDASHRMLRAGDDPDVALRARDELAAYLRALIEDPARRAGLLGRLAGDAADTDGLVSSAVLLLVAGHETTASMIALSVVALLDHPDQMAALRADPDLMPTAVEELLRFLSIADIAGIRVAREDIEIGGRTIRAGDGVVISNALVNRDGDVFDDPDVLDVHRSARHHLAFGYGVHQCLGQNLARMELQIALSALIRRVPTLRLAVPPDELAQRGPTTIQGVNALPITWEA</sequence>
<dbReference type="GO" id="GO:0004497">
    <property type="term" value="F:monooxygenase activity"/>
    <property type="evidence" value="ECO:0007669"/>
    <property type="project" value="UniProtKB-KW"/>
</dbReference>
<dbReference type="InterPro" id="IPR002401">
    <property type="entry name" value="Cyt_P450_E_grp-I"/>
</dbReference>
<dbReference type="Proteomes" id="UP000242367">
    <property type="component" value="Unassembled WGS sequence"/>
</dbReference>
<evidence type="ECO:0000256" key="3">
    <source>
        <dbReference type="ARBA" id="ARBA00022723"/>
    </source>
</evidence>
<protein>
    <submittedName>
        <fullName evidence="10">Cytochrome P450-SU1</fullName>
        <ecNumber evidence="10">1.14.-.-</ecNumber>
    </submittedName>
</protein>
<keyword evidence="11" id="KW-1185">Reference proteome</keyword>
<dbReference type="GO" id="GO:0005506">
    <property type="term" value="F:iron ion binding"/>
    <property type="evidence" value="ECO:0007669"/>
    <property type="project" value="InterPro"/>
</dbReference>
<dbReference type="InterPro" id="IPR017972">
    <property type="entry name" value="Cyt_P450_CS"/>
</dbReference>
<organism evidence="10 11">
    <name type="scientific">Actinomadura rubteroloni</name>
    <dbReference type="NCBI Taxonomy" id="1926885"/>
    <lineage>
        <taxon>Bacteria</taxon>
        <taxon>Bacillati</taxon>
        <taxon>Actinomycetota</taxon>
        <taxon>Actinomycetes</taxon>
        <taxon>Streptosporangiales</taxon>
        <taxon>Thermomonosporaceae</taxon>
        <taxon>Actinomadura</taxon>
    </lineage>
</organism>
<dbReference type="PROSITE" id="PS00086">
    <property type="entry name" value="CYTOCHROME_P450"/>
    <property type="match status" value="1"/>
</dbReference>
<dbReference type="RefSeq" id="WP_103562301.1">
    <property type="nucleotide sequence ID" value="NZ_MTBP01000001.1"/>
</dbReference>
<dbReference type="Pfam" id="PF00067">
    <property type="entry name" value="p450"/>
    <property type="match status" value="1"/>
</dbReference>
<evidence type="ECO:0000256" key="4">
    <source>
        <dbReference type="ARBA" id="ARBA00023002"/>
    </source>
</evidence>
<dbReference type="EMBL" id="MTBP01000001">
    <property type="protein sequence ID" value="POM27494.1"/>
    <property type="molecule type" value="Genomic_DNA"/>
</dbReference>
<feature type="region of interest" description="Disordered" evidence="9">
    <location>
        <begin position="1"/>
        <end position="22"/>
    </location>
</feature>